<dbReference type="AlphaFoldDB" id="A0A9D1WRT3"/>
<dbReference type="InterPro" id="IPR004675">
    <property type="entry name" value="AhpD_core"/>
</dbReference>
<dbReference type="EMBL" id="DXES01000143">
    <property type="protein sequence ID" value="HIX65886.1"/>
    <property type="molecule type" value="Genomic_DNA"/>
</dbReference>
<evidence type="ECO:0000313" key="2">
    <source>
        <dbReference type="EMBL" id="HIX65886.1"/>
    </source>
</evidence>
<reference evidence="2" key="1">
    <citation type="journal article" date="2021" name="PeerJ">
        <title>Extensive microbial diversity within the chicken gut microbiome revealed by metagenomics and culture.</title>
        <authorList>
            <person name="Gilroy R."/>
            <person name="Ravi A."/>
            <person name="Getino M."/>
            <person name="Pursley I."/>
            <person name="Horton D.L."/>
            <person name="Alikhan N.F."/>
            <person name="Baker D."/>
            <person name="Gharbi K."/>
            <person name="Hall N."/>
            <person name="Watson M."/>
            <person name="Adriaenssens E.M."/>
            <person name="Foster-Nyarko E."/>
            <person name="Jarju S."/>
            <person name="Secka A."/>
            <person name="Antonio M."/>
            <person name="Oren A."/>
            <person name="Chaudhuri R.R."/>
            <person name="La Ragione R."/>
            <person name="Hildebrand F."/>
            <person name="Pallen M.J."/>
        </authorList>
    </citation>
    <scope>NUCLEOTIDE SEQUENCE</scope>
    <source>
        <strain evidence="2">CHK188-5543</strain>
    </source>
</reference>
<dbReference type="InterPro" id="IPR029032">
    <property type="entry name" value="AhpD-like"/>
</dbReference>
<dbReference type="InterPro" id="IPR003779">
    <property type="entry name" value="CMD-like"/>
</dbReference>
<organism evidence="2 3">
    <name type="scientific">Candidatus Anaerotruncus excrementipullorum</name>
    <dbReference type="NCBI Taxonomy" id="2838465"/>
    <lineage>
        <taxon>Bacteria</taxon>
        <taxon>Bacillati</taxon>
        <taxon>Bacillota</taxon>
        <taxon>Clostridia</taxon>
        <taxon>Eubacteriales</taxon>
        <taxon>Oscillospiraceae</taxon>
        <taxon>Anaerotruncus</taxon>
    </lineage>
</organism>
<feature type="domain" description="Carboxymuconolactone decarboxylase-like" evidence="1">
    <location>
        <begin position="25"/>
        <end position="105"/>
    </location>
</feature>
<dbReference type="GO" id="GO:0051920">
    <property type="term" value="F:peroxiredoxin activity"/>
    <property type="evidence" value="ECO:0007669"/>
    <property type="project" value="InterPro"/>
</dbReference>
<reference evidence="2" key="2">
    <citation type="submission" date="2021-04" db="EMBL/GenBank/DDBJ databases">
        <authorList>
            <person name="Gilroy R."/>
        </authorList>
    </citation>
    <scope>NUCLEOTIDE SEQUENCE</scope>
    <source>
        <strain evidence="2">CHK188-5543</strain>
    </source>
</reference>
<dbReference type="Gene3D" id="1.20.1290.10">
    <property type="entry name" value="AhpD-like"/>
    <property type="match status" value="1"/>
</dbReference>
<dbReference type="Proteomes" id="UP000886800">
    <property type="component" value="Unassembled WGS sequence"/>
</dbReference>
<dbReference type="PANTHER" id="PTHR33930:SF2">
    <property type="entry name" value="BLR3452 PROTEIN"/>
    <property type="match status" value="1"/>
</dbReference>
<dbReference type="NCBIfam" id="TIGR00778">
    <property type="entry name" value="ahpD_dom"/>
    <property type="match status" value="1"/>
</dbReference>
<name>A0A9D1WRT3_9FIRM</name>
<dbReference type="Pfam" id="PF02627">
    <property type="entry name" value="CMD"/>
    <property type="match status" value="1"/>
</dbReference>
<protein>
    <submittedName>
        <fullName evidence="2">Carboxymuconolactone decarboxylase family protein</fullName>
    </submittedName>
</protein>
<gene>
    <name evidence="2" type="ORF">H9736_06505</name>
</gene>
<sequence>MAVNAREILNDFVGGVGKLCEMDNDFMQKFMAVDGGAGGDVLPSKTKELIGVAIGVYNRCQYCICVHVHGAYQAGATRQEILAAAEVAIAFGGGPSVAYSASVLNAALDEFEHDFD</sequence>
<evidence type="ECO:0000313" key="3">
    <source>
        <dbReference type="Proteomes" id="UP000886800"/>
    </source>
</evidence>
<dbReference type="SUPFAM" id="SSF69118">
    <property type="entry name" value="AhpD-like"/>
    <property type="match status" value="1"/>
</dbReference>
<proteinExistence type="predicted"/>
<accession>A0A9D1WRT3</accession>
<dbReference type="PANTHER" id="PTHR33930">
    <property type="entry name" value="ALKYL HYDROPEROXIDE REDUCTASE AHPD"/>
    <property type="match status" value="1"/>
</dbReference>
<evidence type="ECO:0000259" key="1">
    <source>
        <dbReference type="Pfam" id="PF02627"/>
    </source>
</evidence>
<comment type="caution">
    <text evidence="2">The sequence shown here is derived from an EMBL/GenBank/DDBJ whole genome shotgun (WGS) entry which is preliminary data.</text>
</comment>